<name>A0AA38CPN4_TAXCH</name>
<protein>
    <submittedName>
        <fullName evidence="1">Uncharacterized protein</fullName>
    </submittedName>
</protein>
<dbReference type="Proteomes" id="UP000824469">
    <property type="component" value="Unassembled WGS sequence"/>
</dbReference>
<accession>A0AA38CPN4</accession>
<proteinExistence type="predicted"/>
<organism evidence="1 2">
    <name type="scientific">Taxus chinensis</name>
    <name type="common">Chinese yew</name>
    <name type="synonym">Taxus wallichiana var. chinensis</name>
    <dbReference type="NCBI Taxonomy" id="29808"/>
    <lineage>
        <taxon>Eukaryota</taxon>
        <taxon>Viridiplantae</taxon>
        <taxon>Streptophyta</taxon>
        <taxon>Embryophyta</taxon>
        <taxon>Tracheophyta</taxon>
        <taxon>Spermatophyta</taxon>
        <taxon>Pinopsida</taxon>
        <taxon>Pinidae</taxon>
        <taxon>Conifers II</taxon>
        <taxon>Cupressales</taxon>
        <taxon>Taxaceae</taxon>
        <taxon>Taxus</taxon>
    </lineage>
</organism>
<keyword evidence="2" id="KW-1185">Reference proteome</keyword>
<evidence type="ECO:0000313" key="1">
    <source>
        <dbReference type="EMBL" id="KAH9303571.1"/>
    </source>
</evidence>
<reference evidence="1 2" key="1">
    <citation type="journal article" date="2021" name="Nat. Plants">
        <title>The Taxus genome provides insights into paclitaxel biosynthesis.</title>
        <authorList>
            <person name="Xiong X."/>
            <person name="Gou J."/>
            <person name="Liao Q."/>
            <person name="Li Y."/>
            <person name="Zhou Q."/>
            <person name="Bi G."/>
            <person name="Li C."/>
            <person name="Du R."/>
            <person name="Wang X."/>
            <person name="Sun T."/>
            <person name="Guo L."/>
            <person name="Liang H."/>
            <person name="Lu P."/>
            <person name="Wu Y."/>
            <person name="Zhang Z."/>
            <person name="Ro D.K."/>
            <person name="Shang Y."/>
            <person name="Huang S."/>
            <person name="Yan J."/>
        </authorList>
    </citation>
    <scope>NUCLEOTIDE SEQUENCE [LARGE SCALE GENOMIC DNA]</scope>
    <source>
        <strain evidence="1">Ta-2019</strain>
    </source>
</reference>
<evidence type="ECO:0000313" key="2">
    <source>
        <dbReference type="Proteomes" id="UP000824469"/>
    </source>
</evidence>
<feature type="non-terminal residue" evidence="1">
    <location>
        <position position="56"/>
    </location>
</feature>
<dbReference type="AlphaFoldDB" id="A0AA38CPN4"/>
<feature type="non-terminal residue" evidence="1">
    <location>
        <position position="1"/>
    </location>
</feature>
<gene>
    <name evidence="1" type="ORF">KI387_044452</name>
</gene>
<comment type="caution">
    <text evidence="1">The sequence shown here is derived from an EMBL/GenBank/DDBJ whole genome shotgun (WGS) entry which is preliminary data.</text>
</comment>
<dbReference type="EMBL" id="JAHRHJ020000009">
    <property type="protein sequence ID" value="KAH9303571.1"/>
    <property type="molecule type" value="Genomic_DNA"/>
</dbReference>
<sequence>KVRMPDSYVEYNLDIRDSELGHIDMDDFWVRTNQTSSGLWMNKLVGSELHFTAGLH</sequence>